<reference evidence="8" key="1">
    <citation type="submission" date="2013-12" db="EMBL/GenBank/DDBJ databases">
        <authorList>
            <person name="Aslett M."/>
        </authorList>
    </citation>
    <scope>NUCLEOTIDE SEQUENCE [LARGE SCALE GENOMIC DNA]</scope>
    <source>
        <strain evidence="8">Lindley</strain>
    </source>
</reference>
<dbReference type="AlphaFoldDB" id="A0A183C2Y2"/>
<dbReference type="GO" id="GO:0004930">
    <property type="term" value="F:G protein-coupled receptor activity"/>
    <property type="evidence" value="ECO:0007669"/>
    <property type="project" value="InterPro"/>
</dbReference>
<evidence type="ECO:0000313" key="8">
    <source>
        <dbReference type="Proteomes" id="UP000050741"/>
    </source>
</evidence>
<comment type="subcellular location">
    <subcellularLocation>
        <location evidence="1">Membrane</location>
    </subcellularLocation>
</comment>
<dbReference type="Pfam" id="PF10320">
    <property type="entry name" value="7TM_GPCR_Srsx"/>
    <property type="match status" value="1"/>
</dbReference>
<accession>A0A183C2Y2</accession>
<evidence type="ECO:0000256" key="4">
    <source>
        <dbReference type="ARBA" id="ARBA00023136"/>
    </source>
</evidence>
<evidence type="ECO:0000256" key="3">
    <source>
        <dbReference type="ARBA" id="ARBA00022989"/>
    </source>
</evidence>
<keyword evidence="8" id="KW-1185">Reference proteome</keyword>
<keyword evidence="2 6" id="KW-0812">Transmembrane</keyword>
<dbReference type="PANTHER" id="PTHR23360:SF5">
    <property type="entry name" value="G-PROTEIN COUPLED RECEPTORS FAMILY 1 PROFILE DOMAIN-CONTAINING PROTEIN"/>
    <property type="match status" value="1"/>
</dbReference>
<dbReference type="SUPFAM" id="SSF52540">
    <property type="entry name" value="P-loop containing nucleoside triphosphate hydrolases"/>
    <property type="match status" value="1"/>
</dbReference>
<dbReference type="InterPro" id="IPR047130">
    <property type="entry name" value="7TM_GPCR_Srsx_nematod"/>
</dbReference>
<keyword evidence="3 6" id="KW-1133">Transmembrane helix</keyword>
<organism evidence="8 9">
    <name type="scientific">Globodera pallida</name>
    <name type="common">Potato cyst nematode worm</name>
    <name type="synonym">Heterodera pallida</name>
    <dbReference type="NCBI Taxonomy" id="36090"/>
    <lineage>
        <taxon>Eukaryota</taxon>
        <taxon>Metazoa</taxon>
        <taxon>Ecdysozoa</taxon>
        <taxon>Nematoda</taxon>
        <taxon>Chromadorea</taxon>
        <taxon>Rhabditida</taxon>
        <taxon>Tylenchina</taxon>
        <taxon>Tylenchomorpha</taxon>
        <taxon>Tylenchoidea</taxon>
        <taxon>Heteroderidae</taxon>
        <taxon>Heteroderinae</taxon>
        <taxon>Globodera</taxon>
    </lineage>
</organism>
<dbReference type="InterPro" id="IPR000276">
    <property type="entry name" value="GPCR_Rhodpsn"/>
</dbReference>
<dbReference type="Pfam" id="PF13245">
    <property type="entry name" value="AAA_19"/>
    <property type="match status" value="1"/>
</dbReference>
<sequence length="329" mass="35577">MTFFNDPVVLSGAKAFVAVIMILSNSILVFVTYKTKTLNSTCNWLIAANSACIALYSLTYFVQFGIVLLRPSGIPLWQCCLLIPVPLFFLCCQYILLPLIALDRLIGVIFPLKQMGSRYKRHYMFFALVASTSFGLFIVAASVNNSIIDFSENLVFCMTSEPAPAYIGFVMQLTLSLNGPILYALSSDYRTAFRAVLRIGKPSQPTKALFVVPAFRPSAARSESKGKSIWGGVLTDMDKRGGGHPTVTGRGLGSNCARPREAGPGTGKTFTAAAIMAAILKEDPSARVLALAPTNIAAVKLVMEMEGVLRVEVDSDLAFAEQTRACSEA</sequence>
<feature type="transmembrane region" description="Helical" evidence="6">
    <location>
        <begin position="12"/>
        <end position="33"/>
    </location>
</feature>
<feature type="domain" description="G-protein coupled receptors family 1 profile" evidence="7">
    <location>
        <begin position="24"/>
        <end position="198"/>
    </location>
</feature>
<feature type="transmembrane region" description="Helical" evidence="6">
    <location>
        <begin position="45"/>
        <end position="69"/>
    </location>
</feature>
<evidence type="ECO:0000313" key="9">
    <source>
        <dbReference type="WBParaSite" id="GPLIN_000722600"/>
    </source>
</evidence>
<dbReference type="Proteomes" id="UP000050741">
    <property type="component" value="Unassembled WGS sequence"/>
</dbReference>
<reference evidence="9" key="3">
    <citation type="submission" date="2016-06" db="UniProtKB">
        <authorList>
            <consortium name="WormBaseParasite"/>
        </authorList>
    </citation>
    <scope>IDENTIFICATION</scope>
</reference>
<feature type="transmembrane region" description="Helical" evidence="6">
    <location>
        <begin position="75"/>
        <end position="102"/>
    </location>
</feature>
<feature type="transmembrane region" description="Helical" evidence="6">
    <location>
        <begin position="163"/>
        <end position="185"/>
    </location>
</feature>
<dbReference type="Gene3D" id="1.20.1070.10">
    <property type="entry name" value="Rhodopsin 7-helix transmembrane proteins"/>
    <property type="match status" value="1"/>
</dbReference>
<feature type="region of interest" description="Disordered" evidence="5">
    <location>
        <begin position="245"/>
        <end position="265"/>
    </location>
</feature>
<dbReference type="Gene3D" id="3.40.50.300">
    <property type="entry name" value="P-loop containing nucleotide triphosphate hydrolases"/>
    <property type="match status" value="1"/>
</dbReference>
<feature type="transmembrane region" description="Helical" evidence="6">
    <location>
        <begin position="123"/>
        <end position="143"/>
    </location>
</feature>
<dbReference type="WBParaSite" id="GPLIN_000722600">
    <property type="protein sequence ID" value="GPLIN_000722600"/>
    <property type="gene ID" value="GPLIN_000722600"/>
</dbReference>
<dbReference type="InterPro" id="IPR027417">
    <property type="entry name" value="P-loop_NTPase"/>
</dbReference>
<evidence type="ECO:0000256" key="6">
    <source>
        <dbReference type="SAM" id="Phobius"/>
    </source>
</evidence>
<evidence type="ECO:0000259" key="7">
    <source>
        <dbReference type="PROSITE" id="PS50262"/>
    </source>
</evidence>
<reference evidence="8" key="2">
    <citation type="submission" date="2014-05" db="EMBL/GenBank/DDBJ databases">
        <title>The genome and life-stage specific transcriptomes of Globodera pallida elucidate key aspects of plant parasitism by a cyst nematode.</title>
        <authorList>
            <person name="Cotton J.A."/>
            <person name="Lilley C.J."/>
            <person name="Jones L.M."/>
            <person name="Kikuchi T."/>
            <person name="Reid A.J."/>
            <person name="Thorpe P."/>
            <person name="Tsai I.J."/>
            <person name="Beasley H."/>
            <person name="Blok V."/>
            <person name="Cock P.J.A."/>
            <person name="Van den Akker S.E."/>
            <person name="Holroyd N."/>
            <person name="Hunt M."/>
            <person name="Mantelin S."/>
            <person name="Naghra H."/>
            <person name="Pain A."/>
            <person name="Palomares-Rius J.E."/>
            <person name="Zarowiecki M."/>
            <person name="Berriman M."/>
            <person name="Jones J.T."/>
            <person name="Urwin P.E."/>
        </authorList>
    </citation>
    <scope>NUCLEOTIDE SEQUENCE [LARGE SCALE GENOMIC DNA]</scope>
    <source>
        <strain evidence="8">Lindley</strain>
    </source>
</reference>
<keyword evidence="4 6" id="KW-0472">Membrane</keyword>
<dbReference type="InterPro" id="IPR017452">
    <property type="entry name" value="GPCR_Rhodpsn_7TM"/>
</dbReference>
<dbReference type="SUPFAM" id="SSF81321">
    <property type="entry name" value="Family A G protein-coupled receptor-like"/>
    <property type="match status" value="1"/>
</dbReference>
<dbReference type="CDD" id="cd00637">
    <property type="entry name" value="7tm_classA_rhodopsin-like"/>
    <property type="match status" value="1"/>
</dbReference>
<evidence type="ECO:0000256" key="1">
    <source>
        <dbReference type="ARBA" id="ARBA00004370"/>
    </source>
</evidence>
<dbReference type="PROSITE" id="PS50262">
    <property type="entry name" value="G_PROTEIN_RECEP_F1_2"/>
    <property type="match status" value="1"/>
</dbReference>
<dbReference type="InterPro" id="IPR019424">
    <property type="entry name" value="7TM_GPCR_Srsx"/>
</dbReference>
<dbReference type="SMART" id="SM01381">
    <property type="entry name" value="7TM_GPCR_Srsx"/>
    <property type="match status" value="1"/>
</dbReference>
<proteinExistence type="predicted"/>
<evidence type="ECO:0000256" key="2">
    <source>
        <dbReference type="ARBA" id="ARBA00022692"/>
    </source>
</evidence>
<protein>
    <submittedName>
        <fullName evidence="9">G_PROTEIN_RECEP_F1_2 domain-containing protein</fullName>
    </submittedName>
</protein>
<name>A0A183C2Y2_GLOPA</name>
<dbReference type="GO" id="GO:0016020">
    <property type="term" value="C:membrane"/>
    <property type="evidence" value="ECO:0007669"/>
    <property type="project" value="UniProtKB-SubCell"/>
</dbReference>
<evidence type="ECO:0000256" key="5">
    <source>
        <dbReference type="SAM" id="MobiDB-lite"/>
    </source>
</evidence>
<dbReference type="PANTHER" id="PTHR23360">
    <property type="entry name" value="G-PROTEIN COUPLED RECEPTORS FAMILY 1 PROFILE DOMAIN-CONTAINING PROTEIN-RELATED"/>
    <property type="match status" value="1"/>
</dbReference>